<feature type="compositionally biased region" description="Low complexity" evidence="1">
    <location>
        <begin position="624"/>
        <end position="633"/>
    </location>
</feature>
<name>A0AAE8N244_9PEZI</name>
<evidence type="ECO:0008006" key="4">
    <source>
        <dbReference type="Google" id="ProtNLM"/>
    </source>
</evidence>
<feature type="region of interest" description="Disordered" evidence="1">
    <location>
        <begin position="265"/>
        <end position="355"/>
    </location>
</feature>
<evidence type="ECO:0000313" key="2">
    <source>
        <dbReference type="EMBL" id="SPO04582.1"/>
    </source>
</evidence>
<feature type="compositionally biased region" description="Polar residues" evidence="1">
    <location>
        <begin position="273"/>
        <end position="286"/>
    </location>
</feature>
<feature type="region of interest" description="Disordered" evidence="1">
    <location>
        <begin position="865"/>
        <end position="892"/>
    </location>
</feature>
<feature type="compositionally biased region" description="Acidic residues" evidence="1">
    <location>
        <begin position="690"/>
        <end position="716"/>
    </location>
</feature>
<feature type="region of interest" description="Disordered" evidence="1">
    <location>
        <begin position="615"/>
        <end position="650"/>
    </location>
</feature>
<sequence length="892" mass="96189">MEEPNGLAKSHPATRLSNGAATAPTRRKSSVPGAKSWRSWLFSTVARILTWYAIITILFRCPPTLDECDDASPALCKVYFNTRDAVVPHVEPYFDAYAAPYVDKARPYVNTVSTNVVAPARVILERYAAPKLQQAKAFAEARWATTGQPQVDEAWEFVTGQYEEKIAPHVEKASQALGPYRAAAEASALETYQDVILPSYEFVRPYAVSAYDIGCTVTTETIVPSAVFAFNKTCTFLDGNVWPHLRAAYSQNVEPQLVRIGERLGRYKGSGNNGTAKKSVPTSHSSADAEPSSFVKPPESVKVSQSTTEQKTSTASSTPTSEVVSKVDTTASSSVASQAAVEPKEKEIPKGASPEEVRRLAAEIVEEDLNQWQEKFTKAADEGAVEMEGKVQEVSRAMVNTLVSGGGLQRTDKLESVAEDEIKRVQQEIIRLVGSASPADTDSAIEAAVAAIRQAGLAIKKEAEDIRSWREEFERDLLAAVTEAAQEHFNILGGIRDLALQKIGMKWAWMDGVTYKHWAKYHDLKKRFDQWTQELRELIITNPGLEKAMNVAADVEDRAMEIAQGAAVQLAELKQVAGWKLKAGDATDNFDPEEMERAAEAVQAAIEASRASAREAQEARLAEEAAVVESEGSSTEDSEEAPEVVPEAVPEPGLEDAEEAAHLGEEAGPAEPVEIETDLNEAEEAHGDEEAGSPEAVETETDPNEAEGYAPEEPETPSETPSESDASFAGEELAAEDVSEPVEIEADLNEAEGYAPAVEEPETPSESDASPAGEELAAEDILLSEPAHSPSSSLEAAVESTVAADLEGQEAGEDDEERESFVAVDEEEPAVVEEEKPAVSEVEEAIVADEVESATTETAETIAVEAEEEQEQEAPVTDATAAAQGTNKHDEL</sequence>
<protein>
    <recommendedName>
        <fullName evidence="4">Transcription factor hoxa13</fullName>
    </recommendedName>
</protein>
<feature type="compositionally biased region" description="Basic and acidic residues" evidence="1">
    <location>
        <begin position="342"/>
        <end position="355"/>
    </location>
</feature>
<dbReference type="AlphaFoldDB" id="A0AAE8N244"/>
<organism evidence="2 3">
    <name type="scientific">Cephalotrichum gorgonifer</name>
    <dbReference type="NCBI Taxonomy" id="2041049"/>
    <lineage>
        <taxon>Eukaryota</taxon>
        <taxon>Fungi</taxon>
        <taxon>Dikarya</taxon>
        <taxon>Ascomycota</taxon>
        <taxon>Pezizomycotina</taxon>
        <taxon>Sordariomycetes</taxon>
        <taxon>Hypocreomycetidae</taxon>
        <taxon>Microascales</taxon>
        <taxon>Microascaceae</taxon>
        <taxon>Cephalotrichum</taxon>
    </lineage>
</organism>
<comment type="caution">
    <text evidence="2">The sequence shown here is derived from an EMBL/GenBank/DDBJ whole genome shotgun (WGS) entry which is preliminary data.</text>
</comment>
<dbReference type="Proteomes" id="UP001187682">
    <property type="component" value="Unassembled WGS sequence"/>
</dbReference>
<evidence type="ECO:0000313" key="3">
    <source>
        <dbReference type="Proteomes" id="UP001187682"/>
    </source>
</evidence>
<evidence type="ECO:0000256" key="1">
    <source>
        <dbReference type="SAM" id="MobiDB-lite"/>
    </source>
</evidence>
<feature type="compositionally biased region" description="Acidic residues" evidence="1">
    <location>
        <begin position="807"/>
        <end position="832"/>
    </location>
</feature>
<dbReference type="EMBL" id="ONZQ02000010">
    <property type="protein sequence ID" value="SPO04582.1"/>
    <property type="molecule type" value="Genomic_DNA"/>
</dbReference>
<feature type="region of interest" description="Disordered" evidence="1">
    <location>
        <begin position="1"/>
        <end position="31"/>
    </location>
</feature>
<accession>A0AAE8N244</accession>
<feature type="compositionally biased region" description="Acidic residues" evidence="1">
    <location>
        <begin position="733"/>
        <end position="750"/>
    </location>
</feature>
<feature type="region of interest" description="Disordered" evidence="1">
    <location>
        <begin position="682"/>
        <end position="842"/>
    </location>
</feature>
<reference evidence="2" key="1">
    <citation type="submission" date="2018-03" db="EMBL/GenBank/DDBJ databases">
        <authorList>
            <person name="Guldener U."/>
        </authorList>
    </citation>
    <scope>NUCLEOTIDE SEQUENCE</scope>
</reference>
<gene>
    <name evidence="2" type="ORF">DNG_07267</name>
</gene>
<feature type="compositionally biased region" description="Polar residues" evidence="1">
    <location>
        <begin position="302"/>
        <end position="322"/>
    </location>
</feature>
<keyword evidence="3" id="KW-1185">Reference proteome</keyword>
<proteinExistence type="predicted"/>
<dbReference type="PANTHER" id="PTHR23242:SF9">
    <property type="entry name" value="TRANSCRIPTION FACTOR HOXA13"/>
    <property type="match status" value="1"/>
</dbReference>
<feature type="compositionally biased region" description="Low complexity" evidence="1">
    <location>
        <begin position="323"/>
        <end position="341"/>
    </location>
</feature>
<dbReference type="PANTHER" id="PTHR23242">
    <property type="entry name" value="TRANSCRIPTION FACTOR HOXA13"/>
    <property type="match status" value="1"/>
</dbReference>